<keyword evidence="3" id="KW-1185">Reference proteome</keyword>
<sequence>MLLDSMPISAQGTLTDYALHTLGWKSFQDLCVAVAQECLKRPIESFLPSRDGGRDGAFLGRWQDGSATGKSTIQCKFTSKPNATLSLAAVKSELTKAKRLTTKGLAEDYVLLTNCGISGDREAEIAAAFEAVGVKKCLLLGRDWITQQIRESSRLRVMVPRVYGLGDLSEILDERAYSQSRALLSALGDDLACFVVTDAHRQSVEALLNHSFVLLLGDPASGKSTIAASLALGALDHWRAPTIRLTSPEDLQRHWNPQAPEQFFWVDDAFGATQYQRHIADAWNRQLPLMSAAVRKGARFLLTSRTYIWRAAHRDLKTSAFPLFDKSQVVINVQGLEIAEKAQILYNHIKRGDQPTSFKKAIKPHLATLAEDEEFLPETARRLGWSFFTENVIPSREGLLDFIRRPVDFLRDVLRNLDRSEAAAVALVFMHGGQLPSPIDVDDRITLITELLGVAAADIRMALDSLRGSLVLLVETPDGPRWTFKHPTIGDAYASLVADSPELTEIYLRGAKLERLLEEVVCGDIRLRGASVQVGPSLYPALLKRLLVHRFDYRIRYFLGQRSDDAFLKLFAEQRPEILDMKPGVFMAYSSENRVLAKLHSAGLLPEEKRLALVAEIVDNTVTYQDGGAFRDESLRSLMTKEEFAELLGRIRAEVLKGFDSHVSDWKSNCSDDDPDSHFDELKSFLDSVERALPEADPDLKKIESGRRAISRAIDDINESRDADADMRVETPLGKSEGMKSGIATIFDDVDE</sequence>
<accession>A0ABU8S0Q3</accession>
<organism evidence="2 3">
    <name type="scientific">Novosphingobium anseongense</name>
    <dbReference type="NCBI Taxonomy" id="3133436"/>
    <lineage>
        <taxon>Bacteria</taxon>
        <taxon>Pseudomonadati</taxon>
        <taxon>Pseudomonadota</taxon>
        <taxon>Alphaproteobacteria</taxon>
        <taxon>Sphingomonadales</taxon>
        <taxon>Sphingomonadaceae</taxon>
        <taxon>Novosphingobium</taxon>
    </lineage>
</organism>
<dbReference type="InterPro" id="IPR049050">
    <property type="entry name" value="nSTAND3"/>
</dbReference>
<dbReference type="Pfam" id="PF20720">
    <property type="entry name" value="nSTAND3"/>
    <property type="match status" value="1"/>
</dbReference>
<dbReference type="RefSeq" id="WP_339588854.1">
    <property type="nucleotide sequence ID" value="NZ_JBBHJZ010000005.1"/>
</dbReference>
<reference evidence="2 3" key="1">
    <citation type="submission" date="2024-03" db="EMBL/GenBank/DDBJ databases">
        <authorList>
            <person name="Jo J.-H."/>
        </authorList>
    </citation>
    <scope>NUCLEOTIDE SEQUENCE [LARGE SCALE GENOMIC DNA]</scope>
    <source>
        <strain evidence="2 3">PS1R-30</strain>
    </source>
</reference>
<dbReference type="InterPro" id="IPR027417">
    <property type="entry name" value="P-loop_NTPase"/>
</dbReference>
<dbReference type="SUPFAM" id="SSF52540">
    <property type="entry name" value="P-loop containing nucleoside triphosphate hydrolases"/>
    <property type="match status" value="1"/>
</dbReference>
<evidence type="ECO:0000313" key="3">
    <source>
        <dbReference type="Proteomes" id="UP001361239"/>
    </source>
</evidence>
<gene>
    <name evidence="2" type="ORF">WG901_19810</name>
</gene>
<name>A0ABU8S0Q3_9SPHN</name>
<proteinExistence type="predicted"/>
<dbReference type="EMBL" id="JBBHJZ010000005">
    <property type="protein sequence ID" value="MEJ5978910.1"/>
    <property type="molecule type" value="Genomic_DNA"/>
</dbReference>
<comment type="caution">
    <text evidence="2">The sequence shown here is derived from an EMBL/GenBank/DDBJ whole genome shotgun (WGS) entry which is preliminary data.</text>
</comment>
<feature type="domain" description="Novel STAND NTPase 3" evidence="1">
    <location>
        <begin position="194"/>
        <end position="350"/>
    </location>
</feature>
<evidence type="ECO:0000313" key="2">
    <source>
        <dbReference type="EMBL" id="MEJ5978910.1"/>
    </source>
</evidence>
<dbReference type="Proteomes" id="UP001361239">
    <property type="component" value="Unassembled WGS sequence"/>
</dbReference>
<protein>
    <recommendedName>
        <fullName evidence="1">Novel STAND NTPase 3 domain-containing protein</fullName>
    </recommendedName>
</protein>
<evidence type="ECO:0000259" key="1">
    <source>
        <dbReference type="Pfam" id="PF20720"/>
    </source>
</evidence>